<dbReference type="NCBIfam" id="TIGR01444">
    <property type="entry name" value="fkbM_fam"/>
    <property type="match status" value="1"/>
</dbReference>
<dbReference type="SUPFAM" id="SSF53335">
    <property type="entry name" value="S-adenosyl-L-methionine-dependent methyltransferases"/>
    <property type="match status" value="1"/>
</dbReference>
<dbReference type="GO" id="GO:0032259">
    <property type="term" value="P:methylation"/>
    <property type="evidence" value="ECO:0007669"/>
    <property type="project" value="UniProtKB-KW"/>
</dbReference>
<dbReference type="PANTHER" id="PTHR34203:SF15">
    <property type="entry name" value="SLL1173 PROTEIN"/>
    <property type="match status" value="1"/>
</dbReference>
<evidence type="ECO:0000313" key="3">
    <source>
        <dbReference type="Proteomes" id="UP000693972"/>
    </source>
</evidence>
<keyword evidence="2" id="KW-0808">Transferase</keyword>
<accession>A0A975TUV3</accession>
<dbReference type="PANTHER" id="PTHR34203">
    <property type="entry name" value="METHYLTRANSFERASE, FKBM FAMILY PROTEIN"/>
    <property type="match status" value="1"/>
</dbReference>
<protein>
    <submittedName>
        <fullName evidence="2">FkbM family methyltransferase</fullName>
    </submittedName>
</protein>
<proteinExistence type="predicted"/>
<dbReference type="Gene3D" id="3.40.50.150">
    <property type="entry name" value="Vaccinia Virus protein VP39"/>
    <property type="match status" value="1"/>
</dbReference>
<dbReference type="RefSeq" id="WP_257894511.1">
    <property type="nucleotide sequence ID" value="NZ_JAIMBW010000001.1"/>
</dbReference>
<evidence type="ECO:0000259" key="1">
    <source>
        <dbReference type="Pfam" id="PF05050"/>
    </source>
</evidence>
<dbReference type="InterPro" id="IPR006342">
    <property type="entry name" value="FkbM_mtfrase"/>
</dbReference>
<dbReference type="EMBL" id="CP078073">
    <property type="protein sequence ID" value="QXL87656.1"/>
    <property type="molecule type" value="Genomic_DNA"/>
</dbReference>
<gene>
    <name evidence="2" type="ORF">KUL25_19990</name>
</gene>
<dbReference type="InterPro" id="IPR029063">
    <property type="entry name" value="SAM-dependent_MTases_sf"/>
</dbReference>
<keyword evidence="2" id="KW-0489">Methyltransferase</keyword>
<keyword evidence="3" id="KW-1185">Reference proteome</keyword>
<dbReference type="Proteomes" id="UP000693972">
    <property type="component" value="Unassembled WGS sequence"/>
</dbReference>
<dbReference type="EMBL" id="JAIMBW010000001">
    <property type="protein sequence ID" value="MBY4895047.1"/>
    <property type="molecule type" value="Genomic_DNA"/>
</dbReference>
<feature type="domain" description="Methyltransferase FkbM" evidence="1">
    <location>
        <begin position="69"/>
        <end position="198"/>
    </location>
</feature>
<reference evidence="2 3" key="1">
    <citation type="submission" date="2021-07" db="EMBL/GenBank/DDBJ databases">
        <title>Karlodiniumbacter phycospheric gen. nov., sp. nov., a phycosphere bacterium isolated from karlodinium veneficum.</title>
        <authorList>
            <person name="Peng Y."/>
            <person name="Jiang L."/>
            <person name="Lee J."/>
        </authorList>
    </citation>
    <scope>NUCLEOTIDE SEQUENCE</scope>
    <source>
        <strain evidence="2 3">N5</strain>
    </source>
</reference>
<name>A0A975TUV3_9RHOB</name>
<sequence length="234" mass="24991">MKPKFRTLRERWYHLTRAKYVSIGGVRLRAVGENIPDEITRLLRRGDYEFAERHLLTQVAGPGDRVLEVGAGIGALGLVAAKICGAENVLSYEPNPATLPLIEANQAANGLHPVVRPKAITTDGGPITFFRTGNIISSSLIERDASEAISVESDTLDQAILDFAPTILLMDAEGAELDLLPGSDLSSLRAIVVETHAKITGAASVETLKAQLLAAGFAIKADVNNNLLCVRADA</sequence>
<dbReference type="AlphaFoldDB" id="A0A975TUV3"/>
<dbReference type="GO" id="GO:0008168">
    <property type="term" value="F:methyltransferase activity"/>
    <property type="evidence" value="ECO:0007669"/>
    <property type="project" value="UniProtKB-KW"/>
</dbReference>
<organism evidence="2">
    <name type="scientific">Gymnodinialimonas phycosphaerae</name>
    <dbReference type="NCBI Taxonomy" id="2841589"/>
    <lineage>
        <taxon>Bacteria</taxon>
        <taxon>Pseudomonadati</taxon>
        <taxon>Pseudomonadota</taxon>
        <taxon>Alphaproteobacteria</taxon>
        <taxon>Rhodobacterales</taxon>
        <taxon>Paracoccaceae</taxon>
        <taxon>Gymnodinialimonas</taxon>
    </lineage>
</organism>
<evidence type="ECO:0000313" key="2">
    <source>
        <dbReference type="EMBL" id="QXL87656.1"/>
    </source>
</evidence>
<dbReference type="InterPro" id="IPR052514">
    <property type="entry name" value="SAM-dependent_MTase"/>
</dbReference>
<dbReference type="Pfam" id="PF05050">
    <property type="entry name" value="Methyltransf_21"/>
    <property type="match status" value="1"/>
</dbReference>